<dbReference type="SUPFAM" id="SSF54001">
    <property type="entry name" value="Cysteine proteinases"/>
    <property type="match status" value="1"/>
</dbReference>
<dbReference type="GO" id="GO:0008234">
    <property type="term" value="F:cysteine-type peptidase activity"/>
    <property type="evidence" value="ECO:0007669"/>
    <property type="project" value="InterPro"/>
</dbReference>
<evidence type="ECO:0000313" key="5">
    <source>
        <dbReference type="EMBL" id="CAL1370992.1"/>
    </source>
</evidence>
<accession>A0AAV2DDW3</accession>
<keyword evidence="3" id="KW-0378">Hydrolase</keyword>
<name>A0AAV2DDW3_9ROSI</name>
<sequence length="200" mass="23104">MEFYIPKHIDLKYDELVVACYTFGKGLPLDEMLVHTTEITGHRKAFLSLCPGNVITDEVLTMVCSYLSHKQLLEDNAELSFLPPDFSVFIPLKDECDWYLLVVDMKSKETVILEPYFLEDRIAIHEEAVTAVMKLLDNLAPLLCSVDGQILKISYFDIIKPYGEPYADVPQDSGVWVCQWMLRVSCLTLMMFRTWMKDFE</sequence>
<dbReference type="InterPro" id="IPR003653">
    <property type="entry name" value="Peptidase_C48_C"/>
</dbReference>
<proteinExistence type="inferred from homology"/>
<evidence type="ECO:0000259" key="4">
    <source>
        <dbReference type="Pfam" id="PF02902"/>
    </source>
</evidence>
<reference evidence="5 6" key="1">
    <citation type="submission" date="2024-04" db="EMBL/GenBank/DDBJ databases">
        <authorList>
            <person name="Fracassetti M."/>
        </authorList>
    </citation>
    <scope>NUCLEOTIDE SEQUENCE [LARGE SCALE GENOMIC DNA]</scope>
</reference>
<evidence type="ECO:0000313" key="6">
    <source>
        <dbReference type="Proteomes" id="UP001497516"/>
    </source>
</evidence>
<keyword evidence="2" id="KW-0645">Protease</keyword>
<dbReference type="EMBL" id="OZ034815">
    <property type="protein sequence ID" value="CAL1370992.1"/>
    <property type="molecule type" value="Genomic_DNA"/>
</dbReference>
<dbReference type="InterPro" id="IPR038765">
    <property type="entry name" value="Papain-like_cys_pep_sf"/>
</dbReference>
<organism evidence="5 6">
    <name type="scientific">Linum trigynum</name>
    <dbReference type="NCBI Taxonomy" id="586398"/>
    <lineage>
        <taxon>Eukaryota</taxon>
        <taxon>Viridiplantae</taxon>
        <taxon>Streptophyta</taxon>
        <taxon>Embryophyta</taxon>
        <taxon>Tracheophyta</taxon>
        <taxon>Spermatophyta</taxon>
        <taxon>Magnoliopsida</taxon>
        <taxon>eudicotyledons</taxon>
        <taxon>Gunneridae</taxon>
        <taxon>Pentapetalae</taxon>
        <taxon>rosids</taxon>
        <taxon>fabids</taxon>
        <taxon>Malpighiales</taxon>
        <taxon>Linaceae</taxon>
        <taxon>Linum</taxon>
    </lineage>
</organism>
<evidence type="ECO:0000256" key="2">
    <source>
        <dbReference type="ARBA" id="ARBA00022670"/>
    </source>
</evidence>
<dbReference type="Gene3D" id="3.40.395.10">
    <property type="entry name" value="Adenoviral Proteinase, Chain A"/>
    <property type="match status" value="1"/>
</dbReference>
<protein>
    <recommendedName>
        <fullName evidence="4">Ubiquitin-like protease family profile domain-containing protein</fullName>
    </recommendedName>
</protein>
<comment type="similarity">
    <text evidence="1">Belongs to the peptidase C48 family.</text>
</comment>
<dbReference type="AlphaFoldDB" id="A0AAV2DDW3"/>
<dbReference type="Proteomes" id="UP001497516">
    <property type="component" value="Chromosome 2"/>
</dbReference>
<feature type="domain" description="Ubiquitin-like protease family profile" evidence="4">
    <location>
        <begin position="88"/>
        <end position="186"/>
    </location>
</feature>
<gene>
    <name evidence="5" type="ORF">LTRI10_LOCUS13081</name>
</gene>
<evidence type="ECO:0000256" key="3">
    <source>
        <dbReference type="ARBA" id="ARBA00022801"/>
    </source>
</evidence>
<dbReference type="Pfam" id="PF02902">
    <property type="entry name" value="Peptidase_C48"/>
    <property type="match status" value="1"/>
</dbReference>
<keyword evidence="6" id="KW-1185">Reference proteome</keyword>
<dbReference type="GO" id="GO:0006508">
    <property type="term" value="P:proteolysis"/>
    <property type="evidence" value="ECO:0007669"/>
    <property type="project" value="UniProtKB-KW"/>
</dbReference>
<evidence type="ECO:0000256" key="1">
    <source>
        <dbReference type="ARBA" id="ARBA00005234"/>
    </source>
</evidence>